<sequence length="140" mass="15440">MMEMDSNLITKPSKKGAILSTVFYALAVVLLITAFVSLAACHQNISRQLEQGVPVQGNELAIVNLYLTSCVQYFAFAAAMVFCGKASRKIMAFKADVPEQVTPYMLNPPAEATGSDYAEEVEPEDDDTDFEAWGFREKEE</sequence>
<proteinExistence type="predicted"/>
<dbReference type="EMBL" id="QVLX01000002">
    <property type="protein sequence ID" value="RGE88688.1"/>
    <property type="molecule type" value="Genomic_DNA"/>
</dbReference>
<evidence type="ECO:0000256" key="2">
    <source>
        <dbReference type="SAM" id="Phobius"/>
    </source>
</evidence>
<comment type="caution">
    <text evidence="3">The sequence shown here is derived from an EMBL/GenBank/DDBJ whole genome shotgun (WGS) entry which is preliminary data.</text>
</comment>
<keyword evidence="2" id="KW-1133">Transmembrane helix</keyword>
<keyword evidence="2" id="KW-0472">Membrane</keyword>
<dbReference type="OrthoDB" id="2050456at2"/>
<feature type="compositionally biased region" description="Acidic residues" evidence="1">
    <location>
        <begin position="117"/>
        <end position="128"/>
    </location>
</feature>
<reference evidence="3 4" key="1">
    <citation type="submission" date="2018-08" db="EMBL/GenBank/DDBJ databases">
        <title>A genome reference for cultivated species of the human gut microbiota.</title>
        <authorList>
            <person name="Zou Y."/>
            <person name="Xue W."/>
            <person name="Luo G."/>
        </authorList>
    </citation>
    <scope>NUCLEOTIDE SEQUENCE [LARGE SCALE GENOMIC DNA]</scope>
    <source>
        <strain evidence="3 4">AF37-2AT</strain>
    </source>
</reference>
<keyword evidence="2" id="KW-0812">Transmembrane</keyword>
<keyword evidence="4" id="KW-1185">Reference proteome</keyword>
<gene>
    <name evidence="3" type="ORF">DW016_03920</name>
</gene>
<protein>
    <submittedName>
        <fullName evidence="3">Uncharacterized protein</fullName>
    </submittedName>
</protein>
<name>A0A3E3K3P0_9FIRM</name>
<evidence type="ECO:0000256" key="1">
    <source>
        <dbReference type="SAM" id="MobiDB-lite"/>
    </source>
</evidence>
<evidence type="ECO:0000313" key="4">
    <source>
        <dbReference type="Proteomes" id="UP000261080"/>
    </source>
</evidence>
<accession>A0A3E3K3P0</accession>
<dbReference type="AlphaFoldDB" id="A0A3E3K3P0"/>
<feature type="transmembrane region" description="Helical" evidence="2">
    <location>
        <begin position="21"/>
        <end position="40"/>
    </location>
</feature>
<evidence type="ECO:0000313" key="3">
    <source>
        <dbReference type="EMBL" id="RGE88688.1"/>
    </source>
</evidence>
<feature type="region of interest" description="Disordered" evidence="1">
    <location>
        <begin position="108"/>
        <end position="128"/>
    </location>
</feature>
<dbReference type="Proteomes" id="UP000261080">
    <property type="component" value="Unassembled WGS sequence"/>
</dbReference>
<feature type="transmembrane region" description="Helical" evidence="2">
    <location>
        <begin position="60"/>
        <end position="84"/>
    </location>
</feature>
<organism evidence="3 4">
    <name type="scientific">Sellimonas intestinalis</name>
    <dbReference type="NCBI Taxonomy" id="1653434"/>
    <lineage>
        <taxon>Bacteria</taxon>
        <taxon>Bacillati</taxon>
        <taxon>Bacillota</taxon>
        <taxon>Clostridia</taxon>
        <taxon>Lachnospirales</taxon>
        <taxon>Lachnospiraceae</taxon>
        <taxon>Sellimonas</taxon>
    </lineage>
</organism>